<evidence type="ECO:0000256" key="2">
    <source>
        <dbReference type="ARBA" id="ARBA00023242"/>
    </source>
</evidence>
<reference evidence="5" key="1">
    <citation type="submission" date="2025-08" db="UniProtKB">
        <authorList>
            <consortium name="Ensembl"/>
        </authorList>
    </citation>
    <scope>IDENTIFICATION</scope>
</reference>
<dbReference type="FunFam" id="1.25.10.10:FF:001132">
    <property type="entry name" value="Serum amyloid A-like 1"/>
    <property type="match status" value="1"/>
</dbReference>
<dbReference type="PANTHER" id="PTHR23424">
    <property type="entry name" value="SERUM AMYLOID A"/>
    <property type="match status" value="1"/>
</dbReference>
<sequence length="401" mass="44392">MCALSPETERNPSPPPDTSDGDEAEVTDAIGDTVYSKHWLFSTLSRLIQMVTKSPEESDGQIHLTDDEEEDLCRVWDMAMDKDVAGFLQEFKAPEILLGVIAKSRNPRLTEICVGILGNIACFPDTCLTLSQNEDLGAVLLLLLGDADPPTLLETSRLILTCVSQKDVSSLWLQRIRQQTSVRGNLLFIMSSSTNTDLLEKVGELVDKLFDLDEELMKGWITARPSEEGDAGDSCLDLAPCLLEAAKQLRAESPNGLEVYLHVLQLLTTVKEGIQIGGPGKAVWNFVCEVVCDDLCQPNDLAVVLQEQKGSLVQAFSVLQALYGFHEEWESKDDTSKYFSLCLQDTVAALVKRGYLTEKNCLTAFGRLLPNYQTSVSEPIFPHKLTEIYKNVCLISCEMPH</sequence>
<protein>
    <submittedName>
        <fullName evidence="5">Serum amyloid A-like 1</fullName>
    </submittedName>
</protein>
<keyword evidence="6" id="KW-1185">Reference proteome</keyword>
<dbReference type="GeneTree" id="ENSGT00390000004737"/>
<reference evidence="5" key="2">
    <citation type="submission" date="2025-09" db="UniProtKB">
        <authorList>
            <consortium name="Ensembl"/>
        </authorList>
    </citation>
    <scope>IDENTIFICATION</scope>
</reference>
<dbReference type="GO" id="GO:1901647">
    <property type="term" value="P:positive regulation of synoviocyte proliferation"/>
    <property type="evidence" value="ECO:0007669"/>
    <property type="project" value="TreeGrafter"/>
</dbReference>
<dbReference type="SUPFAM" id="SSF48371">
    <property type="entry name" value="ARM repeat"/>
    <property type="match status" value="1"/>
</dbReference>
<proteinExistence type="inferred from homology"/>
<evidence type="ECO:0000313" key="5">
    <source>
        <dbReference type="Ensembl" id="ENSHCOP00000016491.1"/>
    </source>
</evidence>
<organism evidence="5 6">
    <name type="scientific">Hippocampus comes</name>
    <name type="common">Tiger tail seahorse</name>
    <dbReference type="NCBI Taxonomy" id="109280"/>
    <lineage>
        <taxon>Eukaryota</taxon>
        <taxon>Metazoa</taxon>
        <taxon>Chordata</taxon>
        <taxon>Craniata</taxon>
        <taxon>Vertebrata</taxon>
        <taxon>Euteleostomi</taxon>
        <taxon>Actinopterygii</taxon>
        <taxon>Neopterygii</taxon>
        <taxon>Teleostei</taxon>
        <taxon>Neoteleostei</taxon>
        <taxon>Acanthomorphata</taxon>
        <taxon>Syngnathiaria</taxon>
        <taxon>Syngnathiformes</taxon>
        <taxon>Syngnathoidei</taxon>
        <taxon>Syngnathidae</taxon>
        <taxon>Hippocampus</taxon>
    </lineage>
</organism>
<dbReference type="InterPro" id="IPR016024">
    <property type="entry name" value="ARM-type_fold"/>
</dbReference>
<dbReference type="Proteomes" id="UP000264820">
    <property type="component" value="Unplaced"/>
</dbReference>
<feature type="region of interest" description="Disordered" evidence="4">
    <location>
        <begin position="1"/>
        <end position="23"/>
    </location>
</feature>
<dbReference type="GO" id="GO:0005654">
    <property type="term" value="C:nucleoplasm"/>
    <property type="evidence" value="ECO:0007669"/>
    <property type="project" value="TreeGrafter"/>
</dbReference>
<keyword evidence="2" id="KW-0539">Nucleus</keyword>
<evidence type="ECO:0000256" key="3">
    <source>
        <dbReference type="ARBA" id="ARBA00038401"/>
    </source>
</evidence>
<evidence type="ECO:0000256" key="1">
    <source>
        <dbReference type="ARBA" id="ARBA00004123"/>
    </source>
</evidence>
<accession>A0A3Q2YET4</accession>
<dbReference type="InterPro" id="IPR052464">
    <property type="entry name" value="Synovial_Prolif_Regulator"/>
</dbReference>
<evidence type="ECO:0000313" key="6">
    <source>
        <dbReference type="Proteomes" id="UP000264820"/>
    </source>
</evidence>
<evidence type="ECO:0000256" key="4">
    <source>
        <dbReference type="SAM" id="MobiDB-lite"/>
    </source>
</evidence>
<name>A0A3Q2YET4_HIPCM</name>
<dbReference type="Ensembl" id="ENSHCOT00000024656.1">
    <property type="protein sequence ID" value="ENSHCOP00000016491.1"/>
    <property type="gene ID" value="ENSHCOG00000020313.1"/>
</dbReference>
<comment type="similarity">
    <text evidence="3">Belongs to the SAAL1 family.</text>
</comment>
<dbReference type="AlphaFoldDB" id="A0A3Q2YET4"/>
<comment type="subcellular location">
    <subcellularLocation>
        <location evidence="1">Nucleus</location>
    </subcellularLocation>
</comment>
<dbReference type="PANTHER" id="PTHR23424:SF23">
    <property type="entry name" value="PROTEIN SAAL1"/>
    <property type="match status" value="1"/>
</dbReference>